<dbReference type="EMBL" id="PDKN01000005">
    <property type="protein sequence ID" value="RXJ56375.1"/>
    <property type="molecule type" value="Genomic_DNA"/>
</dbReference>
<dbReference type="AlphaFoldDB" id="A0A4Q0XT73"/>
<evidence type="ECO:0000256" key="2">
    <source>
        <dbReference type="ARBA" id="ARBA00004613"/>
    </source>
</evidence>
<evidence type="ECO:0000259" key="7">
    <source>
        <dbReference type="Pfam" id="PF06429"/>
    </source>
</evidence>
<comment type="similarity">
    <text evidence="3">Belongs to the flagella basal body rod proteins family.</text>
</comment>
<comment type="subcellular location">
    <subcellularLocation>
        <location evidence="1">Bacterial flagellum</location>
    </subcellularLocation>
    <subcellularLocation>
        <location evidence="2">Secreted</location>
    </subcellularLocation>
</comment>
<keyword evidence="10" id="KW-1185">Reference proteome</keyword>
<dbReference type="InterPro" id="IPR053927">
    <property type="entry name" value="FlgK_helical"/>
</dbReference>
<evidence type="ECO:0000256" key="3">
    <source>
        <dbReference type="ARBA" id="ARBA00009677"/>
    </source>
</evidence>
<dbReference type="OrthoDB" id="9802553at2"/>
<dbReference type="Pfam" id="PF06429">
    <property type="entry name" value="Flg_bbr_C"/>
    <property type="match status" value="1"/>
</dbReference>
<evidence type="ECO:0000256" key="6">
    <source>
        <dbReference type="ARBA" id="ARBA00023143"/>
    </source>
</evidence>
<evidence type="ECO:0000313" key="9">
    <source>
        <dbReference type="EMBL" id="RXJ56375.1"/>
    </source>
</evidence>
<dbReference type="GO" id="GO:0005198">
    <property type="term" value="F:structural molecule activity"/>
    <property type="evidence" value="ECO:0007669"/>
    <property type="project" value="InterPro"/>
</dbReference>
<protein>
    <recommendedName>
        <fullName evidence="4">Flagellar hook-associated protein 1</fullName>
    </recommendedName>
</protein>
<dbReference type="InterPro" id="IPR010930">
    <property type="entry name" value="Flg_bb/hook_C_dom"/>
</dbReference>
<keyword evidence="5" id="KW-0964">Secreted</keyword>
<dbReference type="InterPro" id="IPR002371">
    <property type="entry name" value="FlgK"/>
</dbReference>
<proteinExistence type="inferred from homology"/>
<evidence type="ECO:0000256" key="4">
    <source>
        <dbReference type="ARBA" id="ARBA00016244"/>
    </source>
</evidence>
<evidence type="ECO:0000256" key="5">
    <source>
        <dbReference type="ARBA" id="ARBA00022525"/>
    </source>
</evidence>
<organism evidence="9 10">
    <name type="scientific">Candidatus Marinarcus aquaticus</name>
    <dbReference type="NCBI Taxonomy" id="2044504"/>
    <lineage>
        <taxon>Bacteria</taxon>
        <taxon>Pseudomonadati</taxon>
        <taxon>Campylobacterota</taxon>
        <taxon>Epsilonproteobacteria</taxon>
        <taxon>Campylobacterales</taxon>
        <taxon>Arcobacteraceae</taxon>
        <taxon>Candidatus Marinarcus</taxon>
    </lineage>
</organism>
<dbReference type="GO" id="GO:0009424">
    <property type="term" value="C:bacterial-type flagellum hook"/>
    <property type="evidence" value="ECO:0007669"/>
    <property type="project" value="InterPro"/>
</dbReference>
<sequence length="638" mass="71318">MLNTLDVAYSGLSISKRAADAANNNVANQMNKEYVRRSTSISEAAHIDNRATGRGVDIGETIRNANDFIYQNFLGESTSMNYYKEVSDALSTIESFFKETENSGFSKDLDAFFQAIEDLKSNPSNTTFQAELKTRGQIVVDDLKGLYQHLNTQEAELRSELKSDARNINRIVHDIANINEHLATTLVPQNTLLDKRDALEKELAQLVDIDVSKQNGEYILKIGNVTAVRNDIAREFSYGEEHIAQLDRYTKEDGSGNVISSFDGIMGNANDKVIYELNDTTSIELTYGQAVYDANGNQLDLNGDNIIDAADVVDDTNIVRALVLTINNDPEMSQMITAYNGNYTKDSDGNITPDPDNTVDRYLVIESKKEGAEGKFKGDLIYLTDSDANNQYEVSTYNKDETRSVVGSSESYISSYEQKVEIAGGPVKAKIENLDTTSPNNYIQMFKDKLDMFAATLSDMTEKYVLNQDGSYIYGETAINNSGEEYNNKQSMKLFNGNSIATLSFNKSTVAYLDQQDYDYLSSLQYKSDILFSSKGQVSTTQTYEDLTSDGTNGTSFSKYFQGFQVDIAFTKSNTDYKFDTQQIVTQSLENSYNQLVKVDEDVEMLNIMKFQAAYEANAKIARVLQDMIQTTLNMVNK</sequence>
<evidence type="ECO:0000256" key="1">
    <source>
        <dbReference type="ARBA" id="ARBA00004365"/>
    </source>
</evidence>
<dbReference type="GO" id="GO:0005576">
    <property type="term" value="C:extracellular region"/>
    <property type="evidence" value="ECO:0007669"/>
    <property type="project" value="UniProtKB-SubCell"/>
</dbReference>
<keyword evidence="6" id="KW-0975">Bacterial flagellum</keyword>
<dbReference type="RefSeq" id="WP_128996348.1">
    <property type="nucleotide sequence ID" value="NZ_PDKN01000005.1"/>
</dbReference>
<gene>
    <name evidence="9" type="ORF">CRV04_08135</name>
</gene>
<dbReference type="Proteomes" id="UP000290657">
    <property type="component" value="Unassembled WGS sequence"/>
</dbReference>
<feature type="domain" description="Flagellar hook-associated protein FlgK helical" evidence="8">
    <location>
        <begin position="90"/>
        <end position="244"/>
    </location>
</feature>
<evidence type="ECO:0000313" key="10">
    <source>
        <dbReference type="Proteomes" id="UP000290657"/>
    </source>
</evidence>
<dbReference type="GO" id="GO:0044780">
    <property type="term" value="P:bacterial-type flagellum assembly"/>
    <property type="evidence" value="ECO:0007669"/>
    <property type="project" value="InterPro"/>
</dbReference>
<feature type="domain" description="Flagellar basal-body/hook protein C-terminal" evidence="7">
    <location>
        <begin position="599"/>
        <end position="635"/>
    </location>
</feature>
<evidence type="ECO:0000259" key="8">
    <source>
        <dbReference type="Pfam" id="PF22638"/>
    </source>
</evidence>
<comment type="caution">
    <text evidence="9">The sequence shown here is derived from an EMBL/GenBank/DDBJ whole genome shotgun (WGS) entry which is preliminary data.</text>
</comment>
<dbReference type="PANTHER" id="PTHR30033">
    <property type="entry name" value="FLAGELLAR HOOK-ASSOCIATED PROTEIN 1"/>
    <property type="match status" value="1"/>
</dbReference>
<reference evidence="9 10" key="1">
    <citation type="submission" date="2017-10" db="EMBL/GenBank/DDBJ databases">
        <title>Genomics of the genus Arcobacter.</title>
        <authorList>
            <person name="Perez-Cataluna A."/>
            <person name="Figueras M.J."/>
        </authorList>
    </citation>
    <scope>NUCLEOTIDE SEQUENCE [LARGE SCALE GENOMIC DNA]</scope>
    <source>
        <strain evidence="9 10">CECT 8987</strain>
    </source>
</reference>
<accession>A0A4Q0XT73</accession>
<dbReference type="PANTHER" id="PTHR30033:SF1">
    <property type="entry name" value="FLAGELLAR HOOK-ASSOCIATED PROTEIN 1"/>
    <property type="match status" value="1"/>
</dbReference>
<name>A0A4Q0XT73_9BACT</name>
<dbReference type="Pfam" id="PF22638">
    <property type="entry name" value="FlgK_D1"/>
    <property type="match status" value="1"/>
</dbReference>